<evidence type="ECO:0000313" key="2">
    <source>
        <dbReference type="Proteomes" id="UP000244184"/>
    </source>
</evidence>
<sequence>MLVWEAAALRPFPGQAQESTGFYSVEGYEIVRTIVVSGRLNCGETDVFLRASASLFLQRMEIEHLISANGR</sequence>
<dbReference type="Proteomes" id="UP000244184">
    <property type="component" value="Unassembled WGS sequence"/>
</dbReference>
<reference evidence="1 2" key="1">
    <citation type="submission" date="2018-03" db="EMBL/GenBank/DDBJ databases">
        <title>Genome sequence of Paenibacillus elgii strain AC13 an antimicrobial compound producing bacteria.</title>
        <authorList>
            <person name="Kurokawa A.S."/>
            <person name="Araujo J.F."/>
            <person name="Costa R.A."/>
            <person name="Ortega D.B."/>
            <person name="Pires A.S."/>
            <person name="Pappas G.J.Jr."/>
            <person name="Franco O.L."/>
            <person name="Barreto C."/>
            <person name="Magalhaes B.S."/>
            <person name="Kruger R.H."/>
        </authorList>
    </citation>
    <scope>NUCLEOTIDE SEQUENCE [LARGE SCALE GENOMIC DNA]</scope>
    <source>
        <strain evidence="1 2">AC13</strain>
    </source>
</reference>
<protein>
    <submittedName>
        <fullName evidence="1">Uncharacterized protein</fullName>
    </submittedName>
</protein>
<gene>
    <name evidence="1" type="ORF">C8Z91_05755</name>
</gene>
<name>A0A2T6G776_9BACL</name>
<dbReference type="EMBL" id="PYHP01000018">
    <property type="protein sequence ID" value="PUA40005.1"/>
    <property type="molecule type" value="Genomic_DNA"/>
</dbReference>
<evidence type="ECO:0000313" key="1">
    <source>
        <dbReference type="EMBL" id="PUA40005.1"/>
    </source>
</evidence>
<comment type="caution">
    <text evidence="1">The sequence shown here is derived from an EMBL/GenBank/DDBJ whole genome shotgun (WGS) entry which is preliminary data.</text>
</comment>
<accession>A0A2T6G776</accession>
<dbReference type="AlphaFoldDB" id="A0A2T6G776"/>
<organism evidence="1 2">
    <name type="scientific">Paenibacillus elgii</name>
    <dbReference type="NCBI Taxonomy" id="189691"/>
    <lineage>
        <taxon>Bacteria</taxon>
        <taxon>Bacillati</taxon>
        <taxon>Bacillota</taxon>
        <taxon>Bacilli</taxon>
        <taxon>Bacillales</taxon>
        <taxon>Paenibacillaceae</taxon>
        <taxon>Paenibacillus</taxon>
    </lineage>
</organism>
<proteinExistence type="predicted"/>